<dbReference type="InterPro" id="IPR050738">
    <property type="entry name" value="Sulfatase"/>
</dbReference>
<dbReference type="Pfam" id="PF00884">
    <property type="entry name" value="Sulfatase"/>
    <property type="match status" value="1"/>
</dbReference>
<dbReference type="Gene3D" id="3.40.720.10">
    <property type="entry name" value="Alkaline Phosphatase, subunit A"/>
    <property type="match status" value="1"/>
</dbReference>
<dbReference type="eggNOG" id="COG3119">
    <property type="taxonomic scope" value="Bacteria"/>
</dbReference>
<organism evidence="5 6">
    <name type="scientific">Isosphaera pallida (strain ATCC 43644 / DSM 9630 / IS1B)</name>
    <dbReference type="NCBI Taxonomy" id="575540"/>
    <lineage>
        <taxon>Bacteria</taxon>
        <taxon>Pseudomonadati</taxon>
        <taxon>Planctomycetota</taxon>
        <taxon>Planctomycetia</taxon>
        <taxon>Isosphaerales</taxon>
        <taxon>Isosphaeraceae</taxon>
        <taxon>Isosphaera</taxon>
    </lineage>
</organism>
<dbReference type="AlphaFoldDB" id="E8R6D5"/>
<reference evidence="5 6" key="2">
    <citation type="journal article" date="2011" name="Stand. Genomic Sci.">
        <title>Complete genome sequence of Isosphaera pallida type strain (IS1B).</title>
        <authorList>
            <consortium name="US DOE Joint Genome Institute (JGI-PGF)"/>
            <person name="Goker M."/>
            <person name="Cleland D."/>
            <person name="Saunders E."/>
            <person name="Lapidus A."/>
            <person name="Nolan M."/>
            <person name="Lucas S."/>
            <person name="Hammon N."/>
            <person name="Deshpande S."/>
            <person name="Cheng J.F."/>
            <person name="Tapia R."/>
            <person name="Han C."/>
            <person name="Goodwin L."/>
            <person name="Pitluck S."/>
            <person name="Liolios K."/>
            <person name="Pagani I."/>
            <person name="Ivanova N."/>
            <person name="Mavromatis K."/>
            <person name="Pati A."/>
            <person name="Chen A."/>
            <person name="Palaniappan K."/>
            <person name="Land M."/>
            <person name="Hauser L."/>
            <person name="Chang Y.J."/>
            <person name="Jeffries C.D."/>
            <person name="Detter J.C."/>
            <person name="Beck B."/>
            <person name="Woyke T."/>
            <person name="Bristow J."/>
            <person name="Eisen J.A."/>
            <person name="Markowitz V."/>
            <person name="Hugenholtz P."/>
            <person name="Kyrpides N.C."/>
            <person name="Klenk H.P."/>
        </authorList>
    </citation>
    <scope>NUCLEOTIDE SEQUENCE [LARGE SCALE GENOMIC DNA]</scope>
    <source>
        <strain evidence="6">ATCC 43644 / DSM 9630 / IS1B</strain>
    </source>
</reference>
<proteinExistence type="inferred from homology"/>
<evidence type="ECO:0000313" key="5">
    <source>
        <dbReference type="EMBL" id="ADV61836.1"/>
    </source>
</evidence>
<evidence type="ECO:0000256" key="3">
    <source>
        <dbReference type="SAM" id="MobiDB-lite"/>
    </source>
</evidence>
<comment type="similarity">
    <text evidence="1">Belongs to the sulfatase family.</text>
</comment>
<evidence type="ECO:0000259" key="4">
    <source>
        <dbReference type="Pfam" id="PF00884"/>
    </source>
</evidence>
<sequence length="530" mass="59700">MNVVVIACNGLHLGYLGTYGNPWIHTPNLDRLAAQGVVFDHHFLENATTIPTRRSWWTGRYSFPDPDKGWTAPLAEETMLGDLLRDQGVMSMLVTDNPFLRDPATGGWTRGFDEVRFIRGAGYDPFIPPGDPRLGGVEPKLKDEPGFRLPERDDPDRSLWKTRWEQFLRNRAVFNPERRPEGFPVARTVAAACQCLERLGPRPDPFLLWIDLFAPHGPWDAPEAFRDRYVTLDPEDFRADQEGDLVDDPSFDESPEEIRALIDVPAGWVGDVISDAELLRLRKTYAGAVAFLDHCLGRLFETLESTGRTEDSLILFTADQGEPLGEHDFVRRYLPWLHEELIHTPLILRLPGAAEAGRRVDALTQAVDLAPTILSALGIRPPGALDEDGEAAPKDATRSNSIGDADWDAPRSEIRDQVDPLHGKDLLPLARGRIHSVREFACMGMDAEEYAIRTRDWLLILPIDPDADGPPRPTQLYRKPEDRWERDNVAESHPEVVERLELTLRRFVAALPRDAVADVPAPRLNRDESE</sequence>
<evidence type="ECO:0000313" key="6">
    <source>
        <dbReference type="Proteomes" id="UP000008631"/>
    </source>
</evidence>
<feature type="domain" description="Sulfatase N-terminal" evidence="4">
    <location>
        <begin position="2"/>
        <end position="379"/>
    </location>
</feature>
<dbReference type="RefSeq" id="WP_013564125.1">
    <property type="nucleotide sequence ID" value="NC_014962.1"/>
</dbReference>
<name>E8R6D5_ISOPI</name>
<evidence type="ECO:0000256" key="2">
    <source>
        <dbReference type="ARBA" id="ARBA00022801"/>
    </source>
</evidence>
<dbReference type="Proteomes" id="UP000008631">
    <property type="component" value="Chromosome"/>
</dbReference>
<feature type="region of interest" description="Disordered" evidence="3">
    <location>
        <begin position="384"/>
        <end position="411"/>
    </location>
</feature>
<dbReference type="PANTHER" id="PTHR42693:SF53">
    <property type="entry name" value="ENDO-4-O-SULFATASE"/>
    <property type="match status" value="1"/>
</dbReference>
<protein>
    <submittedName>
        <fullName evidence="5">Sulfatase</fullName>
    </submittedName>
</protein>
<dbReference type="CDD" id="cd16148">
    <property type="entry name" value="sulfatase_like"/>
    <property type="match status" value="1"/>
</dbReference>
<evidence type="ECO:0000256" key="1">
    <source>
        <dbReference type="ARBA" id="ARBA00008779"/>
    </source>
</evidence>
<dbReference type="InterPro" id="IPR017850">
    <property type="entry name" value="Alkaline_phosphatase_core_sf"/>
</dbReference>
<dbReference type="STRING" id="575540.Isop_1250"/>
<keyword evidence="2" id="KW-0378">Hydrolase</keyword>
<dbReference type="PANTHER" id="PTHR42693">
    <property type="entry name" value="ARYLSULFATASE FAMILY MEMBER"/>
    <property type="match status" value="1"/>
</dbReference>
<accession>E8R6D5</accession>
<dbReference type="OrthoDB" id="265007at2"/>
<dbReference type="InterPro" id="IPR000917">
    <property type="entry name" value="Sulfatase_N"/>
</dbReference>
<dbReference type="SUPFAM" id="SSF53649">
    <property type="entry name" value="Alkaline phosphatase-like"/>
    <property type="match status" value="1"/>
</dbReference>
<dbReference type="KEGG" id="ipa:Isop_1250"/>
<reference key="1">
    <citation type="submission" date="2010-11" db="EMBL/GenBank/DDBJ databases">
        <title>The complete sequence of chromosome of Isophaera pallida ATCC 43644.</title>
        <authorList>
            <consortium name="US DOE Joint Genome Institute (JGI-PGF)"/>
            <person name="Lucas S."/>
            <person name="Copeland A."/>
            <person name="Lapidus A."/>
            <person name="Bruce D."/>
            <person name="Goodwin L."/>
            <person name="Pitluck S."/>
            <person name="Kyrpides N."/>
            <person name="Mavromatis K."/>
            <person name="Pagani I."/>
            <person name="Ivanova N."/>
            <person name="Saunders E."/>
            <person name="Brettin T."/>
            <person name="Detter J.C."/>
            <person name="Han C."/>
            <person name="Tapia R."/>
            <person name="Land M."/>
            <person name="Hauser L."/>
            <person name="Markowitz V."/>
            <person name="Cheng J.-F."/>
            <person name="Hugenholtz P."/>
            <person name="Woyke T."/>
            <person name="Wu D."/>
            <person name="Eisen J.A."/>
        </authorList>
    </citation>
    <scope>NUCLEOTIDE SEQUENCE</scope>
    <source>
        <strain>ATCC 43644</strain>
    </source>
</reference>
<keyword evidence="6" id="KW-1185">Reference proteome</keyword>
<dbReference type="EMBL" id="CP002353">
    <property type="protein sequence ID" value="ADV61836.1"/>
    <property type="molecule type" value="Genomic_DNA"/>
</dbReference>
<dbReference type="Gene3D" id="3.30.1120.10">
    <property type="match status" value="1"/>
</dbReference>
<dbReference type="GO" id="GO:0004065">
    <property type="term" value="F:arylsulfatase activity"/>
    <property type="evidence" value="ECO:0007669"/>
    <property type="project" value="TreeGrafter"/>
</dbReference>
<dbReference type="HOGENOM" id="CLU_006332_14_0_0"/>
<dbReference type="InParanoid" id="E8R6D5"/>
<gene>
    <name evidence="5" type="ordered locus">Isop_1250</name>
</gene>